<dbReference type="AlphaFoldDB" id="A0A6L6QA17"/>
<protein>
    <submittedName>
        <fullName evidence="4">LLM class flavin-dependent oxidoreductase</fullName>
    </submittedName>
</protein>
<gene>
    <name evidence="4" type="ORF">GM668_30000</name>
</gene>
<keyword evidence="5" id="KW-1185">Reference proteome</keyword>
<dbReference type="GO" id="GO:0004497">
    <property type="term" value="F:monooxygenase activity"/>
    <property type="evidence" value="ECO:0007669"/>
    <property type="project" value="UniProtKB-KW"/>
</dbReference>
<dbReference type="InterPro" id="IPR011251">
    <property type="entry name" value="Luciferase-like_dom"/>
</dbReference>
<proteinExistence type="predicted"/>
<name>A0A6L6QA17_9BURK</name>
<keyword evidence="1" id="KW-0560">Oxidoreductase</keyword>
<dbReference type="Pfam" id="PF00296">
    <property type="entry name" value="Bac_luciferase"/>
    <property type="match status" value="1"/>
</dbReference>
<dbReference type="NCBIfam" id="TIGR04020">
    <property type="entry name" value="seco_metab_LLM"/>
    <property type="match status" value="1"/>
</dbReference>
<dbReference type="InterPro" id="IPR024011">
    <property type="entry name" value="Biosynth_lucif-like_mOase_dom"/>
</dbReference>
<evidence type="ECO:0000313" key="4">
    <source>
        <dbReference type="EMBL" id="MTW06314.1"/>
    </source>
</evidence>
<evidence type="ECO:0000313" key="5">
    <source>
        <dbReference type="Proteomes" id="UP000484015"/>
    </source>
</evidence>
<comment type="caution">
    <text evidence="4">The sequence shown here is derived from an EMBL/GenBank/DDBJ whole genome shotgun (WGS) entry which is preliminary data.</text>
</comment>
<keyword evidence="2" id="KW-0503">Monooxygenase</keyword>
<dbReference type="SUPFAM" id="SSF51679">
    <property type="entry name" value="Bacterial luciferase-like"/>
    <property type="match status" value="1"/>
</dbReference>
<sequence>MTHFTPQQQSILQERLRLLGLHGMAPAQAAQPAPEQAVQQTVQPAAAAGAMPELSLIFFSSAEGAAGGTYQLLLDAVRLADQAGFKAVWTPERHFQDVGGPYPNPAVLGAAIAAVTSRLRVRAGSINLPLHDPLRVAEEWAVVDNLSNGRVDVAIAPGWHAGDFILQPQNYEMRRQLSSSHLDQVQALWRGERIVRNDPSGKAVEVRTFPRPVQPALPVWLTISHNADAWAYAGRRGVNVLTALINHSLEGLVERIAIYRAARAEAGLDPKGGVVSLMLHTYVGADGEDVKAMVKPALSAYLAGFLAQQDHLNSADQRHQDVRALVRADPQAFVDFVFERYYESCSLLGSEERCTAMLRRVAEAGVTEVACLADFGLGHATVMQGLQRLAAMRTRLAA</sequence>
<evidence type="ECO:0000256" key="2">
    <source>
        <dbReference type="ARBA" id="ARBA00023033"/>
    </source>
</evidence>
<dbReference type="GO" id="GO:0005829">
    <property type="term" value="C:cytosol"/>
    <property type="evidence" value="ECO:0007669"/>
    <property type="project" value="TreeGrafter"/>
</dbReference>
<accession>A0A6L6QA17</accession>
<evidence type="ECO:0000256" key="1">
    <source>
        <dbReference type="ARBA" id="ARBA00023002"/>
    </source>
</evidence>
<reference evidence="4 5" key="1">
    <citation type="submission" date="2019-11" db="EMBL/GenBank/DDBJ databases">
        <title>Type strains purchased from KCTC, JCM and DSMZ.</title>
        <authorList>
            <person name="Lu H."/>
        </authorList>
    </citation>
    <scope>NUCLEOTIDE SEQUENCE [LARGE SCALE GENOMIC DNA]</scope>
    <source>
        <strain evidence="4 5">KCTC 42409</strain>
    </source>
</reference>
<dbReference type="InterPro" id="IPR050766">
    <property type="entry name" value="Bact_Lucif_Oxidored"/>
</dbReference>
<dbReference type="RefSeq" id="WP_155442646.1">
    <property type="nucleotide sequence ID" value="NZ_WNLA01000052.1"/>
</dbReference>
<dbReference type="InterPro" id="IPR036661">
    <property type="entry name" value="Luciferase-like_sf"/>
</dbReference>
<dbReference type="GO" id="GO:0016705">
    <property type="term" value="F:oxidoreductase activity, acting on paired donors, with incorporation or reduction of molecular oxygen"/>
    <property type="evidence" value="ECO:0007669"/>
    <property type="project" value="InterPro"/>
</dbReference>
<dbReference type="EMBL" id="WNLA01000052">
    <property type="protein sequence ID" value="MTW06314.1"/>
    <property type="molecule type" value="Genomic_DNA"/>
</dbReference>
<dbReference type="PANTHER" id="PTHR30137:SF8">
    <property type="entry name" value="BLR5498 PROTEIN"/>
    <property type="match status" value="1"/>
</dbReference>
<dbReference type="OrthoDB" id="6297021at2"/>
<dbReference type="PANTHER" id="PTHR30137">
    <property type="entry name" value="LUCIFERASE-LIKE MONOOXYGENASE"/>
    <property type="match status" value="1"/>
</dbReference>
<organism evidence="4 5">
    <name type="scientific">Pseudoduganella ginsengisoli</name>
    <dbReference type="NCBI Taxonomy" id="1462440"/>
    <lineage>
        <taxon>Bacteria</taxon>
        <taxon>Pseudomonadati</taxon>
        <taxon>Pseudomonadota</taxon>
        <taxon>Betaproteobacteria</taxon>
        <taxon>Burkholderiales</taxon>
        <taxon>Oxalobacteraceae</taxon>
        <taxon>Telluria group</taxon>
        <taxon>Pseudoduganella</taxon>
    </lineage>
</organism>
<dbReference type="Proteomes" id="UP000484015">
    <property type="component" value="Unassembled WGS sequence"/>
</dbReference>
<dbReference type="Gene3D" id="3.20.20.30">
    <property type="entry name" value="Luciferase-like domain"/>
    <property type="match status" value="1"/>
</dbReference>
<feature type="domain" description="Luciferase-like" evidence="3">
    <location>
        <begin position="59"/>
        <end position="368"/>
    </location>
</feature>
<evidence type="ECO:0000259" key="3">
    <source>
        <dbReference type="Pfam" id="PF00296"/>
    </source>
</evidence>